<evidence type="ECO:0000259" key="8">
    <source>
        <dbReference type="PROSITE" id="PS51096"/>
    </source>
</evidence>
<protein>
    <recommendedName>
        <fullName evidence="8">PTS EIIA type-4 domain-containing protein</fullName>
    </recommendedName>
</protein>
<evidence type="ECO:0000256" key="5">
    <source>
        <dbReference type="ARBA" id="ARBA00022679"/>
    </source>
</evidence>
<dbReference type="GO" id="GO:0009401">
    <property type="term" value="P:phosphoenolpyruvate-dependent sugar phosphotransferase system"/>
    <property type="evidence" value="ECO:0007669"/>
    <property type="project" value="UniProtKB-KW"/>
</dbReference>
<keyword evidence="2" id="KW-0813">Transport</keyword>
<proteinExistence type="predicted"/>
<dbReference type="eggNOG" id="arCOG14932">
    <property type="taxonomic scope" value="Archaea"/>
</dbReference>
<dbReference type="InterPro" id="IPR004701">
    <property type="entry name" value="PTS_EIIA_man-typ"/>
</dbReference>
<organism evidence="9 10">
    <name type="scientific">Thermofilum adornatum</name>
    <dbReference type="NCBI Taxonomy" id="1365176"/>
    <lineage>
        <taxon>Archaea</taxon>
        <taxon>Thermoproteota</taxon>
        <taxon>Thermoprotei</taxon>
        <taxon>Thermofilales</taxon>
        <taxon>Thermofilaceae</taxon>
        <taxon>Thermofilum</taxon>
    </lineage>
</organism>
<evidence type="ECO:0000313" key="10">
    <source>
        <dbReference type="Proteomes" id="UP000015543"/>
    </source>
</evidence>
<sequence length="137" mass="14760">MRGMRIVFASHGGLGCAMREAVSMILGLSVKEKTDCVDLLEGESLENYYEKLSGKVDPETIILADLFGGTPSRAALMLLQEGRAKAVITGFNMAIAIEILTNEDLGSNLQEFISRVKDAGLQGIRAFVGPQLVEISK</sequence>
<dbReference type="EMBL" id="CP006646">
    <property type="protein sequence ID" value="AGT35677.1"/>
    <property type="molecule type" value="Genomic_DNA"/>
</dbReference>
<keyword evidence="4" id="KW-0762">Sugar transport</keyword>
<reference evidence="9 10" key="1">
    <citation type="journal article" date="2013" name="Genome Announc.">
        <title>Complete Genomic Sequence of 'Thermofilum adornatus' Strain 1910bT, a Hyperthermophilic Anaerobic Organotrophic Crenarchaeon.</title>
        <authorList>
            <person name="Dominova I.N."/>
            <person name="Kublanov I.V."/>
            <person name="Podosokorskaya O.A."/>
            <person name="Derbikova K.S."/>
            <person name="Patrushev M.V."/>
            <person name="Toshchakov S.V."/>
        </authorList>
    </citation>
    <scope>NUCLEOTIDE SEQUENCE [LARGE SCALE GENOMIC DNA]</scope>
    <source>
        <strain evidence="10">1910b</strain>
    </source>
</reference>
<dbReference type="Pfam" id="PF03610">
    <property type="entry name" value="EIIA-man"/>
    <property type="match status" value="1"/>
</dbReference>
<dbReference type="InterPro" id="IPR051471">
    <property type="entry name" value="Bacterial_PTS_sugar_comp"/>
</dbReference>
<evidence type="ECO:0000256" key="2">
    <source>
        <dbReference type="ARBA" id="ARBA00022448"/>
    </source>
</evidence>
<evidence type="ECO:0000256" key="4">
    <source>
        <dbReference type="ARBA" id="ARBA00022597"/>
    </source>
</evidence>
<dbReference type="PANTHER" id="PTHR33799:SF1">
    <property type="entry name" value="PTS SYSTEM MANNOSE-SPECIFIC EIIAB COMPONENT-RELATED"/>
    <property type="match status" value="1"/>
</dbReference>
<dbReference type="InterPro" id="IPR036662">
    <property type="entry name" value="PTS_EIIA_man-typ_sf"/>
</dbReference>
<keyword evidence="5" id="KW-0808">Transferase</keyword>
<dbReference type="GO" id="GO:0016301">
    <property type="term" value="F:kinase activity"/>
    <property type="evidence" value="ECO:0007669"/>
    <property type="project" value="UniProtKB-KW"/>
</dbReference>
<dbReference type="HOGENOM" id="CLU_123235_1_1_2"/>
<keyword evidence="7" id="KW-0418">Kinase</keyword>
<dbReference type="SUPFAM" id="SSF53062">
    <property type="entry name" value="PTS system fructose IIA component-like"/>
    <property type="match status" value="1"/>
</dbReference>
<feature type="domain" description="PTS EIIA type-4" evidence="8">
    <location>
        <begin position="3"/>
        <end position="124"/>
    </location>
</feature>
<dbReference type="PATRIC" id="fig|1365176.7.peg.1319"/>
<name>S6A5U3_9CREN</name>
<dbReference type="PROSITE" id="PS51096">
    <property type="entry name" value="PTS_EIIA_TYPE_4"/>
    <property type="match status" value="1"/>
</dbReference>
<evidence type="ECO:0000256" key="7">
    <source>
        <dbReference type="ARBA" id="ARBA00022777"/>
    </source>
</evidence>
<dbReference type="CDD" id="cd00006">
    <property type="entry name" value="PTS_IIA_man"/>
    <property type="match status" value="1"/>
</dbReference>
<gene>
    <name evidence="9" type="ORF">N186_06695</name>
</gene>
<dbReference type="GO" id="GO:0005737">
    <property type="term" value="C:cytoplasm"/>
    <property type="evidence" value="ECO:0007669"/>
    <property type="project" value="UniProtKB-SubCell"/>
</dbReference>
<dbReference type="Gene3D" id="3.40.50.510">
    <property type="entry name" value="Phosphotransferase system, mannose-type IIA component"/>
    <property type="match status" value="1"/>
</dbReference>
<dbReference type="Proteomes" id="UP000015543">
    <property type="component" value="Chromosome"/>
</dbReference>
<dbReference type="PROSITE" id="PS51257">
    <property type="entry name" value="PROKAR_LIPOPROTEIN"/>
    <property type="match status" value="1"/>
</dbReference>
<comment type="subcellular location">
    <subcellularLocation>
        <location evidence="1">Cytoplasm</location>
    </subcellularLocation>
</comment>
<keyword evidence="6" id="KW-0598">Phosphotransferase system</keyword>
<evidence type="ECO:0000256" key="3">
    <source>
        <dbReference type="ARBA" id="ARBA00022490"/>
    </source>
</evidence>
<keyword evidence="10" id="KW-1185">Reference proteome</keyword>
<accession>S6A5U3</accession>
<evidence type="ECO:0000313" key="9">
    <source>
        <dbReference type="EMBL" id="AGT35677.1"/>
    </source>
</evidence>
<evidence type="ECO:0000256" key="6">
    <source>
        <dbReference type="ARBA" id="ARBA00022683"/>
    </source>
</evidence>
<dbReference type="KEGG" id="thb:N186_06695"/>
<evidence type="ECO:0000256" key="1">
    <source>
        <dbReference type="ARBA" id="ARBA00004496"/>
    </source>
</evidence>
<dbReference type="PANTHER" id="PTHR33799">
    <property type="entry name" value="PTS PERMEASE-RELATED-RELATED"/>
    <property type="match status" value="1"/>
</dbReference>
<dbReference type="GO" id="GO:0016020">
    <property type="term" value="C:membrane"/>
    <property type="evidence" value="ECO:0007669"/>
    <property type="project" value="InterPro"/>
</dbReference>
<dbReference type="InterPro" id="IPR033887">
    <property type="entry name" value="PTS_IIA_man"/>
</dbReference>
<keyword evidence="3" id="KW-0963">Cytoplasm</keyword>
<dbReference type="AlphaFoldDB" id="S6A5U3"/>